<proteinExistence type="inferred from homology"/>
<keyword evidence="5" id="KW-0378">Hydrolase</keyword>
<dbReference type="EC" id="3.1.4.12" evidence="2"/>
<dbReference type="InterPro" id="IPR036691">
    <property type="entry name" value="Endo/exonu/phosph_ase_sf"/>
</dbReference>
<evidence type="ECO:0000313" key="6">
    <source>
        <dbReference type="Proteomes" id="UP000597762"/>
    </source>
</evidence>
<dbReference type="EMBL" id="CAHIKZ030000415">
    <property type="protein sequence ID" value="CAE1173022.1"/>
    <property type="molecule type" value="Genomic_DNA"/>
</dbReference>
<feature type="domain" description="Endonuclease/exonuclease/phosphatase" evidence="4">
    <location>
        <begin position="217"/>
        <end position="291"/>
    </location>
</feature>
<dbReference type="GO" id="GO:0004767">
    <property type="term" value="F:sphingomyelin phosphodiesterase activity"/>
    <property type="evidence" value="ECO:0007669"/>
    <property type="project" value="UniProtKB-EC"/>
</dbReference>
<feature type="transmembrane region" description="Helical" evidence="3">
    <location>
        <begin position="7"/>
        <end position="30"/>
    </location>
</feature>
<name>A0A812B803_ACAPH</name>
<dbReference type="OrthoDB" id="40902at2759"/>
<evidence type="ECO:0000256" key="2">
    <source>
        <dbReference type="ARBA" id="ARBA00012369"/>
    </source>
</evidence>
<organism evidence="5 6">
    <name type="scientific">Acanthosepion pharaonis</name>
    <name type="common">Pharaoh cuttlefish</name>
    <name type="synonym">Sepia pharaonis</name>
    <dbReference type="NCBI Taxonomy" id="158019"/>
    <lineage>
        <taxon>Eukaryota</taxon>
        <taxon>Metazoa</taxon>
        <taxon>Spiralia</taxon>
        <taxon>Lophotrochozoa</taxon>
        <taxon>Mollusca</taxon>
        <taxon>Cephalopoda</taxon>
        <taxon>Coleoidea</taxon>
        <taxon>Decapodiformes</taxon>
        <taxon>Sepiida</taxon>
        <taxon>Sepiina</taxon>
        <taxon>Sepiidae</taxon>
        <taxon>Acanthosepion</taxon>
    </lineage>
</organism>
<accession>A0A812B803</accession>
<evidence type="ECO:0000256" key="1">
    <source>
        <dbReference type="ARBA" id="ARBA00006335"/>
    </source>
</evidence>
<dbReference type="InterPro" id="IPR038772">
    <property type="entry name" value="Sph/SMPD2-like"/>
</dbReference>
<dbReference type="PANTHER" id="PTHR16320:SF1">
    <property type="entry name" value="SPHINGOMYELINASE DDB_G0288017"/>
    <property type="match status" value="1"/>
</dbReference>
<dbReference type="GO" id="GO:0005737">
    <property type="term" value="C:cytoplasm"/>
    <property type="evidence" value="ECO:0007669"/>
    <property type="project" value="TreeGrafter"/>
</dbReference>
<comment type="caution">
    <text evidence="5">The sequence shown here is derived from an EMBL/GenBank/DDBJ whole genome shotgun (WGS) entry which is preliminary data.</text>
</comment>
<dbReference type="InterPro" id="IPR005135">
    <property type="entry name" value="Endo/exonuclease/phosphatase"/>
</dbReference>
<feature type="transmembrane region" description="Helical" evidence="3">
    <location>
        <begin position="50"/>
        <end position="77"/>
    </location>
</feature>
<keyword evidence="6" id="KW-1185">Reference proteome</keyword>
<dbReference type="SUPFAM" id="SSF56219">
    <property type="entry name" value="DNase I-like"/>
    <property type="match status" value="1"/>
</dbReference>
<dbReference type="Proteomes" id="UP000597762">
    <property type="component" value="Unassembled WGS sequence"/>
</dbReference>
<keyword evidence="3" id="KW-0472">Membrane</keyword>
<protein>
    <recommendedName>
        <fullName evidence="2">sphingomyelin phosphodiesterase</fullName>
        <ecNumber evidence="2">3.1.4.12</ecNumber>
    </recommendedName>
</protein>
<dbReference type="AlphaFoldDB" id="A0A812B803"/>
<keyword evidence="3" id="KW-1133">Transmembrane helix</keyword>
<dbReference type="PANTHER" id="PTHR16320">
    <property type="entry name" value="SPHINGOMYELINASE FAMILY MEMBER"/>
    <property type="match status" value="1"/>
</dbReference>
<dbReference type="Pfam" id="PF03372">
    <property type="entry name" value="Exo_endo_phos"/>
    <property type="match status" value="1"/>
</dbReference>
<gene>
    <name evidence="5" type="ORF">SPHA_12401</name>
</gene>
<reference evidence="5" key="1">
    <citation type="submission" date="2021-01" db="EMBL/GenBank/DDBJ databases">
        <authorList>
            <person name="Li R."/>
            <person name="Bekaert M."/>
        </authorList>
    </citation>
    <scope>NUCLEOTIDE SEQUENCE</scope>
    <source>
        <strain evidence="5">Farmed</strain>
    </source>
</reference>
<sequence length="475" mass="54320">MLHKKPFNIYILQILFTLSESILRVFLWSLNRLLGLFILTTPEMDHLPTVVLSTALVLPYLTLLFATLPFGLIGFVLRCLLHQLRHPYVYSYQKPVFPLSKHVPETVAITTSNICLLPEFLSRYNNMLDTAGRARTIGERFVCDDYLSAKKRDRIETIGAAKANGPSTISSKNKCDNFPKTERHHFNWNQNTSSSDYKNSLRQRTNAANTDYMEFTRSVVTNFPQLDIVCFQETWDRDFAKILLDKIHSVFPYVVYDAGSCNSQSNLFMLNSGLMIASKFPIEDADFKWFQASTLACRFSAKGLLMVKVFLGEENGKRAVGYIYNTHLQAYEGEARLQTHPIYNFYEDIPRAGPGKDHSWTVGTELRPLLLWDKAISTPMGLKRVLEDSHLCHNFVNDANIVKKTISELCHTLPQLDEHGEMKISPHIAGKRRIDRVLYRKSDCLTLKAYNFVTRLASLTDHIPVTMTIYIPSDS</sequence>
<evidence type="ECO:0000259" key="4">
    <source>
        <dbReference type="Pfam" id="PF03372"/>
    </source>
</evidence>
<evidence type="ECO:0000313" key="5">
    <source>
        <dbReference type="EMBL" id="CAE1173022.1"/>
    </source>
</evidence>
<comment type="similarity">
    <text evidence="1">Belongs to the neutral sphingomyelinase family.</text>
</comment>
<dbReference type="Gene3D" id="3.60.10.10">
    <property type="entry name" value="Endonuclease/exonuclease/phosphatase"/>
    <property type="match status" value="1"/>
</dbReference>
<evidence type="ECO:0000256" key="3">
    <source>
        <dbReference type="SAM" id="Phobius"/>
    </source>
</evidence>
<keyword evidence="3" id="KW-0812">Transmembrane</keyword>